<keyword evidence="2" id="KW-1185">Reference proteome</keyword>
<accession>C9MTI9</accession>
<dbReference type="STRING" id="649761.HMPREF0973_02965"/>
<dbReference type="HOGENOM" id="CLU_3064886_0_0_10"/>
<proteinExistence type="predicted"/>
<evidence type="ECO:0000313" key="2">
    <source>
        <dbReference type="Proteomes" id="UP000003327"/>
    </source>
</evidence>
<evidence type="ECO:0000313" key="1">
    <source>
        <dbReference type="EMBL" id="EEX17224.1"/>
    </source>
</evidence>
<dbReference type="EMBL" id="ACVA01000073">
    <property type="protein sequence ID" value="EEX17224.1"/>
    <property type="molecule type" value="Genomic_DNA"/>
</dbReference>
<organism evidence="1 2">
    <name type="scientific">Prevotella veroralis F0319</name>
    <dbReference type="NCBI Taxonomy" id="649761"/>
    <lineage>
        <taxon>Bacteria</taxon>
        <taxon>Pseudomonadati</taxon>
        <taxon>Bacteroidota</taxon>
        <taxon>Bacteroidia</taxon>
        <taxon>Bacteroidales</taxon>
        <taxon>Prevotellaceae</taxon>
        <taxon>Prevotella</taxon>
    </lineage>
</organism>
<comment type="caution">
    <text evidence="1">The sequence shown here is derived from an EMBL/GenBank/DDBJ whole genome shotgun (WGS) entry which is preliminary data.</text>
</comment>
<dbReference type="Proteomes" id="UP000003327">
    <property type="component" value="Unassembled WGS sequence"/>
</dbReference>
<gene>
    <name evidence="1" type="ORF">HMPREF0973_02965</name>
</gene>
<dbReference type="AlphaFoldDB" id="C9MTI9"/>
<reference evidence="1 2" key="1">
    <citation type="submission" date="2009-09" db="EMBL/GenBank/DDBJ databases">
        <authorList>
            <person name="Weinstock G."/>
            <person name="Sodergren E."/>
            <person name="Clifton S."/>
            <person name="Fulton L."/>
            <person name="Fulton B."/>
            <person name="Courtney L."/>
            <person name="Fronick C."/>
            <person name="Harrison M."/>
            <person name="Strong C."/>
            <person name="Farmer C."/>
            <person name="Delahaunty K."/>
            <person name="Markovic C."/>
            <person name="Hall O."/>
            <person name="Minx P."/>
            <person name="Tomlinson C."/>
            <person name="Mitreva M."/>
            <person name="Nelson J."/>
            <person name="Hou S."/>
            <person name="Wollam A."/>
            <person name="Pepin K.H."/>
            <person name="Johnson M."/>
            <person name="Bhonagiri V."/>
            <person name="Nash W.E."/>
            <person name="Warren W."/>
            <person name="Chinwalla A."/>
            <person name="Mardis E.R."/>
            <person name="Wilson R.K."/>
        </authorList>
    </citation>
    <scope>NUCLEOTIDE SEQUENCE [LARGE SCALE GENOMIC DNA]</scope>
    <source>
        <strain evidence="1 2">F0319</strain>
    </source>
</reference>
<name>C9MTI9_9BACT</name>
<protein>
    <submittedName>
        <fullName evidence="1">Uncharacterized protein</fullName>
    </submittedName>
</protein>
<sequence>MALNTFIYASIDIQTLCHSNANIVERGESDKYNNCFLHLLGVWRQALWYTFYI</sequence>